<gene>
    <name evidence="1" type="ORF">SPARVUS_LOCUS14712571</name>
</gene>
<dbReference type="EMBL" id="CATNWA010019311">
    <property type="protein sequence ID" value="CAI9612453.1"/>
    <property type="molecule type" value="Genomic_DNA"/>
</dbReference>
<protein>
    <submittedName>
        <fullName evidence="1">Uncharacterized protein</fullName>
    </submittedName>
</protein>
<comment type="caution">
    <text evidence="1">The sequence shown here is derived from an EMBL/GenBank/DDBJ whole genome shotgun (WGS) entry which is preliminary data.</text>
</comment>
<organism evidence="1 2">
    <name type="scientific">Staurois parvus</name>
    <dbReference type="NCBI Taxonomy" id="386267"/>
    <lineage>
        <taxon>Eukaryota</taxon>
        <taxon>Metazoa</taxon>
        <taxon>Chordata</taxon>
        <taxon>Craniata</taxon>
        <taxon>Vertebrata</taxon>
        <taxon>Euteleostomi</taxon>
        <taxon>Amphibia</taxon>
        <taxon>Batrachia</taxon>
        <taxon>Anura</taxon>
        <taxon>Neobatrachia</taxon>
        <taxon>Ranoidea</taxon>
        <taxon>Ranidae</taxon>
        <taxon>Staurois</taxon>
    </lineage>
</organism>
<dbReference type="Proteomes" id="UP001162483">
    <property type="component" value="Unassembled WGS sequence"/>
</dbReference>
<reference evidence="1" key="1">
    <citation type="submission" date="2023-05" db="EMBL/GenBank/DDBJ databases">
        <authorList>
            <person name="Stuckert A."/>
        </authorList>
    </citation>
    <scope>NUCLEOTIDE SEQUENCE</scope>
</reference>
<feature type="non-terminal residue" evidence="1">
    <location>
        <position position="59"/>
    </location>
</feature>
<proteinExistence type="predicted"/>
<keyword evidence="2" id="KW-1185">Reference proteome</keyword>
<sequence>MVVFRFLPRLSGFGCHIKAFAIILAEQPIIFCTSLYVFPSPIHFSIKVRCSSEQCLELP</sequence>
<accession>A0ABN9GYD1</accession>
<name>A0ABN9GYD1_9NEOB</name>
<evidence type="ECO:0000313" key="2">
    <source>
        <dbReference type="Proteomes" id="UP001162483"/>
    </source>
</evidence>
<evidence type="ECO:0000313" key="1">
    <source>
        <dbReference type="EMBL" id="CAI9612453.1"/>
    </source>
</evidence>